<dbReference type="Gene3D" id="2.60.120.590">
    <property type="entry name" value="Alpha-ketoglutarate-dependent dioxygenase AlkB-like"/>
    <property type="match status" value="1"/>
</dbReference>
<dbReference type="GO" id="GO:0006351">
    <property type="term" value="P:DNA-templated transcription"/>
    <property type="evidence" value="ECO:0007669"/>
    <property type="project" value="InterPro"/>
</dbReference>
<feature type="domain" description="OTU" evidence="13">
    <location>
        <begin position="874"/>
        <end position="983"/>
    </location>
</feature>
<dbReference type="GO" id="GO:0006396">
    <property type="term" value="P:RNA processing"/>
    <property type="evidence" value="ECO:0007669"/>
    <property type="project" value="InterPro"/>
</dbReference>
<keyword evidence="3" id="KW-0808">Transferase</keyword>
<dbReference type="SUPFAM" id="SSF52540">
    <property type="entry name" value="P-loop containing nucleoside triphosphate hydrolases"/>
    <property type="match status" value="1"/>
</dbReference>
<keyword evidence="9" id="KW-0693">Viral RNA replication</keyword>
<proteinExistence type="inferred from homology"/>
<evidence type="ECO:0000256" key="1">
    <source>
        <dbReference type="ARBA" id="ARBA00008513"/>
    </source>
</evidence>
<name>A0A7T5QZ60_9VIRU</name>
<dbReference type="Gene3D" id="3.90.70.80">
    <property type="match status" value="1"/>
</dbReference>
<keyword evidence="7" id="KW-0347">Helicase</keyword>
<dbReference type="GO" id="GO:0003968">
    <property type="term" value="F:RNA-directed RNA polymerase activity"/>
    <property type="evidence" value="ECO:0007669"/>
    <property type="project" value="UniProtKB-KW"/>
</dbReference>
<reference evidence="17" key="1">
    <citation type="submission" date="2020-11" db="EMBL/GenBank/DDBJ databases">
        <authorList>
            <person name="Bejerman N."/>
        </authorList>
    </citation>
    <scope>NUCLEOTIDE SEQUENCE</scope>
    <source>
        <strain evidence="17">Tage</strain>
    </source>
</reference>
<dbReference type="InterPro" id="IPR043502">
    <property type="entry name" value="DNA/RNA_pol_sf"/>
</dbReference>
<feature type="compositionally biased region" description="Polar residues" evidence="11">
    <location>
        <begin position="653"/>
        <end position="662"/>
    </location>
</feature>
<evidence type="ECO:0000256" key="8">
    <source>
        <dbReference type="ARBA" id="ARBA00022840"/>
    </source>
</evidence>
<dbReference type="PROSITE" id="PS51492">
    <property type="entry name" value="PEPTIDASE_C23"/>
    <property type="match status" value="1"/>
</dbReference>
<evidence type="ECO:0000256" key="11">
    <source>
        <dbReference type="SAM" id="MobiDB-lite"/>
    </source>
</evidence>
<keyword evidence="4" id="KW-0548">Nucleotidyltransferase</keyword>
<evidence type="ECO:0000256" key="5">
    <source>
        <dbReference type="ARBA" id="ARBA00022741"/>
    </source>
</evidence>
<evidence type="ECO:0000256" key="9">
    <source>
        <dbReference type="ARBA" id="ARBA00022953"/>
    </source>
</evidence>
<dbReference type="PROSITE" id="PS51743">
    <property type="entry name" value="ALPHAVIRUS_MT"/>
    <property type="match status" value="1"/>
</dbReference>
<dbReference type="GO" id="GO:0039694">
    <property type="term" value="P:viral RNA genome replication"/>
    <property type="evidence" value="ECO:0007669"/>
    <property type="project" value="InterPro"/>
</dbReference>
<feature type="domain" description="Peptidase C23" evidence="14">
    <location>
        <begin position="982"/>
        <end position="1071"/>
    </location>
</feature>
<evidence type="ECO:0000259" key="12">
    <source>
        <dbReference type="PROSITE" id="PS50507"/>
    </source>
</evidence>
<dbReference type="SUPFAM" id="SSF56672">
    <property type="entry name" value="DNA/RNA polymerases"/>
    <property type="match status" value="1"/>
</dbReference>
<keyword evidence="5" id="KW-0547">Nucleotide-binding</keyword>
<accession>A0A7T5QZ60</accession>
<protein>
    <submittedName>
        <fullName evidence="17">RdRp</fullName>
    </submittedName>
</protein>
<comment type="similarity">
    <text evidence="1">Belongs to the potexviruses/carlaviruses RNA replication protein family.</text>
</comment>
<dbReference type="InterPro" id="IPR008041">
    <property type="entry name" value="Peptidase_C23"/>
</dbReference>
<dbReference type="CDD" id="cd22792">
    <property type="entry name" value="OTU_RDRP-like"/>
    <property type="match status" value="1"/>
</dbReference>
<dbReference type="InterPro" id="IPR037151">
    <property type="entry name" value="AlkB-like_sf"/>
</dbReference>
<dbReference type="InterPro" id="IPR002588">
    <property type="entry name" value="Alphavirus-like_MT_dom"/>
</dbReference>
<evidence type="ECO:0000313" key="17">
    <source>
        <dbReference type="EMBL" id="QQG34553.1"/>
    </source>
</evidence>
<evidence type="ECO:0000259" key="13">
    <source>
        <dbReference type="PROSITE" id="PS50802"/>
    </source>
</evidence>
<comment type="catalytic activity">
    <reaction evidence="10">
        <text>ATP + H2O = ADP + phosphate + H(+)</text>
        <dbReference type="Rhea" id="RHEA:13065"/>
        <dbReference type="ChEBI" id="CHEBI:15377"/>
        <dbReference type="ChEBI" id="CHEBI:15378"/>
        <dbReference type="ChEBI" id="CHEBI:30616"/>
        <dbReference type="ChEBI" id="CHEBI:43474"/>
        <dbReference type="ChEBI" id="CHEBI:456216"/>
        <dbReference type="EC" id="3.6.4.13"/>
    </reaction>
</comment>
<dbReference type="Pfam" id="PF01660">
    <property type="entry name" value="Vmethyltransf"/>
    <property type="match status" value="1"/>
</dbReference>
<dbReference type="PROSITE" id="PS50507">
    <property type="entry name" value="RDRP_SSRNA_POS"/>
    <property type="match status" value="1"/>
</dbReference>
<evidence type="ECO:0000256" key="4">
    <source>
        <dbReference type="ARBA" id="ARBA00022695"/>
    </source>
</evidence>
<evidence type="ECO:0000259" key="15">
    <source>
        <dbReference type="PROSITE" id="PS51657"/>
    </source>
</evidence>
<evidence type="ECO:0000256" key="7">
    <source>
        <dbReference type="ARBA" id="ARBA00022806"/>
    </source>
</evidence>
<evidence type="ECO:0000256" key="6">
    <source>
        <dbReference type="ARBA" id="ARBA00022801"/>
    </source>
</evidence>
<keyword evidence="2" id="KW-0696">RNA-directed RNA polymerase</keyword>
<dbReference type="Pfam" id="PF00978">
    <property type="entry name" value="RdRP_2"/>
    <property type="match status" value="1"/>
</dbReference>
<feature type="domain" description="(+)RNA virus helicase C-terminal" evidence="15">
    <location>
        <begin position="1123"/>
        <end position="1447"/>
    </location>
</feature>
<sequence length="1960" mass="222310">MALTYRSPLEENFASYDSSVQAAIASTSATYYKELEQENFRFFNFYVRPEAKKHLIDAGIYISPNAAVPHSHPACKTLENHLLYITLPPLIDNSFFFVGIKDSKVNMLKTRDSSLTMINKLNRYVTSLDRVRYGPEFVISRTKVVAGMERHQPLLAGSSLKDLVPPLMERSAKRLFLHDELHYWGHKDLITFLEVLKPEIIYATFVFPPEVIAGARASLNKWCYTFELVGKDLLFYPDGVRTEGYQQPLHCGYLLKTRRLILNDGSYYNVDIVQSKFAHHLISISRGKESGPTIRAFGPFQATSCKGLEPLTRNVNHCFPIPFEVVSRVYRYLRTLKKPDAQSAMAKLSQLLPEPGGEEIKFLQDFADLVINTKTVHTMIQVDHLTLFFTKWLKKLPGVLAAKFKSVQSLSLDEFITMLEPYTFHVTLIDVEWSYNSILDALSAEAESEVDLVNLIDGRFRFGGIPEFAGRTPAPYTSIKGQFPCSFYAQGVEIGPGILKKYITAVIIQEVLSPCLRAVSRQGIVNLILRKVNASRSLLLPRGKVIALLSDAGWFGGCLAAALSLTRLKMRTCYFDDHILWLLSADRHYTPLITNQPDGRGFFREAACLWAEVLGEVITFRPKLVKRSVPLEYQTYEKPPKTIPADIPVAPSRDNSSSPPKAQVPATMQLSCQCGIALEINSMLCPNEHGFQCPDQLKGRRAGWYSQSGCGYKYNGGSHENLGWPEWLPVWMELNGVDVGYYNCCLYQVYEQNASIGFHRDDEGLFEADCKIMTCNLKGEATFKVQCCKGGGQVLLSDGVQFTMPEGFQGSHKHSVVCTSAGRASVTFRRLAIKEPTAEQADVSGSGSSEGEECVSNLLLGVVKYEELPTGVKCTKIDVPGDGSCFWHSLEVHTGLKAMEIKKLCRNVFYPEEAMQRELTRQLGDGVYAEELAIMAAAHVLRATIIIHNQSTRLQARFQPLIETQSLMYIDLENEHFRPMLLENGCLVTAIAAGLDRRECDVLRVIDEQSGVGLGELWSGQGVNIENLAFYFNIFDICAHVNLGTESRILNEVGRFPLNFSIRDQHIEFVGKNPQANVEINLGMQKGLATTESSMLYIKTIGSAFHYTATKERAAILANCLEFGGTGVISSKLFNDVDNFVKPSHPEEREIPITGILGTFGAGKSSIFRKFFDLNEGKCIFYISPRRALADEFKDKLQMKTKSGRLRSKHWKIITFELFLKQIHLVKAGMTVILDEIQLYPPGYLDLVGIMLAENVNLIIGGDPCQSEYDNEKDRIWLSAIQKDLERLLDGAAYKYNILSRRFNNANFIGRLPCEFPLELRNGKAEEHYILDSLEELKAVGGRYCKTFLVSSFEEKKIVETHFFDFEPKVLTFGEATGLNFKKGTILVTNISQYTSERRWVTAVSRFSQNICFVNLTGTSWQNVVTTFKDRVLARFLSKTACHEDLRSMILGKPRFTEGFDDRVGRNEGMKEEKVQGDPWLKGMLDLFQLEDVEEEEMLLEECEEEWFKTHLPQAELEGVRARWVHKILAKEFREVRMGYNVSEQFTDEYAKEDGKILTNAAERFETIYPRHRANDTVTFLMAVKKRLRFSRPAIEKAKLIEAQMYGKFLLEEFLKKIPLKGHHDVDLMAKARRDFEEKKVSKSAATIENHAGRSCRDWLIDIGLIFSKSQLCTKFDNRFRVAKAAQSIVCFQHAVLCRFAPYMRYIEMKLHQALPENYYIHSGKGLEELNAWVKKGGFSGICTESDYEAFDASQDQYMVAFEVEVMKYLGLPMDLIEDYKFIKTHLGSKLGNFAIMRFSGEASTFLFNTMANMLFTFLRYEVKGNEYICFAGDDMCASERLATKNKHSGFLSKLKLKAKVFMVDKPTFCGWHLSPDGIYKKPQLVMERMCIAKEKNNLANCIDNYAIEVSFAYRLGERALNRMDEEEAEAFYNCVRIIVKNKHLLKSDIAKLYSRALEN</sequence>
<dbReference type="InterPro" id="IPR003323">
    <property type="entry name" value="OTU_dom"/>
</dbReference>
<organism evidence="17">
    <name type="scientific">Tagetes carlavirus 1</name>
    <dbReference type="NCBI Taxonomy" id="2794422"/>
    <lineage>
        <taxon>Viruses</taxon>
        <taxon>Riboviria</taxon>
        <taxon>Orthornavirae</taxon>
        <taxon>Kitrinoviricota</taxon>
        <taxon>Alsuviricetes</taxon>
        <taxon>Tymovirales</taxon>
        <taxon>Betaflexiviridae</taxon>
        <taxon>Quinvirinae</taxon>
        <taxon>Carlavirus</taxon>
    </lineage>
</organism>
<feature type="region of interest" description="Disordered" evidence="11">
    <location>
        <begin position="642"/>
        <end position="662"/>
    </location>
</feature>
<evidence type="ECO:0000256" key="3">
    <source>
        <dbReference type="ARBA" id="ARBA00022679"/>
    </source>
</evidence>
<dbReference type="SUPFAM" id="SSF51197">
    <property type="entry name" value="Clavaminate synthase-like"/>
    <property type="match status" value="1"/>
</dbReference>
<dbReference type="GO" id="GO:0003724">
    <property type="term" value="F:RNA helicase activity"/>
    <property type="evidence" value="ECO:0007669"/>
    <property type="project" value="UniProtKB-EC"/>
</dbReference>
<dbReference type="GO" id="GO:0016556">
    <property type="term" value="P:mRNA modification"/>
    <property type="evidence" value="ECO:0007669"/>
    <property type="project" value="InterPro"/>
</dbReference>
<dbReference type="CDD" id="cd23245">
    <property type="entry name" value="Betaflexiviridae_RdRp"/>
    <property type="match status" value="1"/>
</dbReference>
<dbReference type="GO" id="GO:0008174">
    <property type="term" value="F:mRNA methyltransferase activity"/>
    <property type="evidence" value="ECO:0007669"/>
    <property type="project" value="UniProtKB-UniRule"/>
</dbReference>
<dbReference type="EMBL" id="MW328722">
    <property type="protein sequence ID" value="QQG34553.1"/>
    <property type="molecule type" value="Genomic_RNA"/>
</dbReference>
<evidence type="ECO:0000259" key="16">
    <source>
        <dbReference type="PROSITE" id="PS51743"/>
    </source>
</evidence>
<keyword evidence="8" id="KW-0067">ATP-binding</keyword>
<dbReference type="Pfam" id="PF01443">
    <property type="entry name" value="Viral_helicase1"/>
    <property type="match status" value="1"/>
</dbReference>
<dbReference type="InterPro" id="IPR007094">
    <property type="entry name" value="RNA-dir_pol_PSvirus"/>
</dbReference>
<dbReference type="InterPro" id="IPR001788">
    <property type="entry name" value="RNA-dep_RNA_pol_alsuvir"/>
</dbReference>
<keyword evidence="6" id="KW-0378">Hydrolase</keyword>
<dbReference type="PROSITE" id="PS51657">
    <property type="entry name" value="PSRV_HELICASE"/>
    <property type="match status" value="1"/>
</dbReference>
<evidence type="ECO:0000259" key="14">
    <source>
        <dbReference type="PROSITE" id="PS51492"/>
    </source>
</evidence>
<dbReference type="InterPro" id="IPR027351">
    <property type="entry name" value="(+)RNA_virus_helicase_core_dom"/>
</dbReference>
<dbReference type="GO" id="GO:0005524">
    <property type="term" value="F:ATP binding"/>
    <property type="evidence" value="ECO:0007669"/>
    <property type="project" value="UniProtKB-KW"/>
</dbReference>
<dbReference type="GO" id="GO:0016817">
    <property type="term" value="F:hydrolase activity, acting on acid anhydrides"/>
    <property type="evidence" value="ECO:0007669"/>
    <property type="project" value="InterPro"/>
</dbReference>
<feature type="domain" description="RdRp catalytic" evidence="12">
    <location>
        <begin position="1741"/>
        <end position="1848"/>
    </location>
</feature>
<dbReference type="InterPro" id="IPR027417">
    <property type="entry name" value="P-loop_NTPase"/>
</dbReference>
<dbReference type="PROSITE" id="PS50802">
    <property type="entry name" value="OTU"/>
    <property type="match status" value="1"/>
</dbReference>
<feature type="domain" description="Alphavirus-like MT" evidence="16">
    <location>
        <begin position="63"/>
        <end position="254"/>
    </location>
</feature>
<evidence type="ECO:0000256" key="2">
    <source>
        <dbReference type="ARBA" id="ARBA00022484"/>
    </source>
</evidence>
<dbReference type="GO" id="GO:0003723">
    <property type="term" value="F:RNA binding"/>
    <property type="evidence" value="ECO:0007669"/>
    <property type="project" value="InterPro"/>
</dbReference>
<evidence type="ECO:0000256" key="10">
    <source>
        <dbReference type="ARBA" id="ARBA00047984"/>
    </source>
</evidence>
<dbReference type="Pfam" id="PF05379">
    <property type="entry name" value="Peptidase_C23"/>
    <property type="match status" value="1"/>
</dbReference>